<evidence type="ECO:0000313" key="2">
    <source>
        <dbReference type="EMBL" id="KAF2648988.1"/>
    </source>
</evidence>
<reference evidence="2" key="1">
    <citation type="journal article" date="2020" name="Stud. Mycol.">
        <title>101 Dothideomycetes genomes: a test case for predicting lifestyles and emergence of pathogens.</title>
        <authorList>
            <person name="Haridas S."/>
            <person name="Albert R."/>
            <person name="Binder M."/>
            <person name="Bloem J."/>
            <person name="Labutti K."/>
            <person name="Salamov A."/>
            <person name="Andreopoulos B."/>
            <person name="Baker S."/>
            <person name="Barry K."/>
            <person name="Bills G."/>
            <person name="Bluhm B."/>
            <person name="Cannon C."/>
            <person name="Castanera R."/>
            <person name="Culley D."/>
            <person name="Daum C."/>
            <person name="Ezra D."/>
            <person name="Gonzalez J."/>
            <person name="Henrissat B."/>
            <person name="Kuo A."/>
            <person name="Liang C."/>
            <person name="Lipzen A."/>
            <person name="Lutzoni F."/>
            <person name="Magnuson J."/>
            <person name="Mondo S."/>
            <person name="Nolan M."/>
            <person name="Ohm R."/>
            <person name="Pangilinan J."/>
            <person name="Park H.-J."/>
            <person name="Ramirez L."/>
            <person name="Alfaro M."/>
            <person name="Sun H."/>
            <person name="Tritt A."/>
            <person name="Yoshinaga Y."/>
            <person name="Zwiers L.-H."/>
            <person name="Turgeon B."/>
            <person name="Goodwin S."/>
            <person name="Spatafora J."/>
            <person name="Crous P."/>
            <person name="Grigoriev I."/>
        </authorList>
    </citation>
    <scope>NUCLEOTIDE SEQUENCE</scope>
    <source>
        <strain evidence="2">CBS 122681</strain>
    </source>
</reference>
<name>A0A6A6SRK1_9PLEO</name>
<evidence type="ECO:0000256" key="1">
    <source>
        <dbReference type="SAM" id="MobiDB-lite"/>
    </source>
</evidence>
<feature type="region of interest" description="Disordered" evidence="1">
    <location>
        <begin position="24"/>
        <end position="59"/>
    </location>
</feature>
<evidence type="ECO:0000313" key="3">
    <source>
        <dbReference type="Proteomes" id="UP000799324"/>
    </source>
</evidence>
<sequence length="364" mass="41886">MPNDSITLRIIVHAIDVAYTFFEPEDSGPMPRSSALSARPSQRVPPPNAGPNWLKHRKEKERVHRKKARTRLAAQREADRVWQEAQVQQTSVAFQYERFDIVKEEAKRTQPLEITVAGPKEVILADDVEVRPPPMAISAWAQAPVIVEDEVRLSDEQFTRLALSLRPLLQQLVEQEPVLDFLAEHNDILTWLLDPKRQSERPSHVPLRIPSDLFARAISTGQPEVEAEHGLVSERQDIAAQGHSLCDLHSGALEFDRQRMKEYEVKYRQVWPRGIEVPVNLSEFHRYSDMRDKPVEWQTHHKGIRTGRITEDIARFTPGAHIQPRLEHLRRIHTVREQTQHTHENADASVDSQLDCSPLSNHVY</sequence>
<dbReference type="EMBL" id="MU004512">
    <property type="protein sequence ID" value="KAF2648988.1"/>
    <property type="molecule type" value="Genomic_DNA"/>
</dbReference>
<proteinExistence type="predicted"/>
<dbReference type="AlphaFoldDB" id="A0A6A6SRK1"/>
<gene>
    <name evidence="2" type="ORF">K491DRAFT_684241</name>
</gene>
<keyword evidence="3" id="KW-1185">Reference proteome</keyword>
<dbReference type="Proteomes" id="UP000799324">
    <property type="component" value="Unassembled WGS sequence"/>
</dbReference>
<accession>A0A6A6SRK1</accession>
<protein>
    <submittedName>
        <fullName evidence="2">Uncharacterized protein</fullName>
    </submittedName>
</protein>
<organism evidence="2 3">
    <name type="scientific">Lophiostoma macrostomum CBS 122681</name>
    <dbReference type="NCBI Taxonomy" id="1314788"/>
    <lineage>
        <taxon>Eukaryota</taxon>
        <taxon>Fungi</taxon>
        <taxon>Dikarya</taxon>
        <taxon>Ascomycota</taxon>
        <taxon>Pezizomycotina</taxon>
        <taxon>Dothideomycetes</taxon>
        <taxon>Pleosporomycetidae</taxon>
        <taxon>Pleosporales</taxon>
        <taxon>Lophiostomataceae</taxon>
        <taxon>Lophiostoma</taxon>
    </lineage>
</organism>
<feature type="region of interest" description="Disordered" evidence="1">
    <location>
        <begin position="338"/>
        <end position="364"/>
    </location>
</feature>
<feature type="compositionally biased region" description="Polar residues" evidence="1">
    <location>
        <begin position="350"/>
        <end position="364"/>
    </location>
</feature>